<keyword evidence="4" id="KW-1185">Reference proteome</keyword>
<sequence>MLLLAQWNFLAAVSLAVGSTRAAAGPVDPMTALMNKLSEPCTASAVQLLGSDFAACSDAMDFMAVIEAQSNLAGSLTSWSTNICKINCSDKALSDARTIVTSGCSKDLQDPNSLPALILGAITNYPALRHGGCSYDKQHNTNCLANFVTTYEKYSGQSLTISLFLELGKNASSLSVIPAAELCVDCNKVLYTLGYNLLASSPLDQKALLTETTTVCSATFTDLKDPSNVTLVGEASAPISQPSTTTNVSCTPGSNPSSGCNPATSNPSAPGTTVAARNPSVGSRSSTVDGSILTVFALIGGFFIG</sequence>
<accession>A0A2X0NZP9</accession>
<reference evidence="3 4" key="1">
    <citation type="submission" date="2016-11" db="EMBL/GenBank/DDBJ databases">
        <authorList>
            <person name="Jaros S."/>
            <person name="Januszkiewicz K."/>
            <person name="Wedrychowicz H."/>
        </authorList>
    </citation>
    <scope>NUCLEOTIDE SEQUENCE [LARGE SCALE GENOMIC DNA]</scope>
</reference>
<organism evidence="3 4">
    <name type="scientific">Microbotryum silenes-dioicae</name>
    <dbReference type="NCBI Taxonomy" id="796604"/>
    <lineage>
        <taxon>Eukaryota</taxon>
        <taxon>Fungi</taxon>
        <taxon>Dikarya</taxon>
        <taxon>Basidiomycota</taxon>
        <taxon>Pucciniomycotina</taxon>
        <taxon>Microbotryomycetes</taxon>
        <taxon>Microbotryales</taxon>
        <taxon>Microbotryaceae</taxon>
        <taxon>Microbotryum</taxon>
    </lineage>
</organism>
<dbReference type="EMBL" id="FQNC01000019">
    <property type="protein sequence ID" value="SGY24114.1"/>
    <property type="molecule type" value="Genomic_DNA"/>
</dbReference>
<evidence type="ECO:0000256" key="1">
    <source>
        <dbReference type="SAM" id="MobiDB-lite"/>
    </source>
</evidence>
<evidence type="ECO:0000313" key="4">
    <source>
        <dbReference type="Proteomes" id="UP000249464"/>
    </source>
</evidence>
<dbReference type="AlphaFoldDB" id="A0A2X0NZP9"/>
<proteinExistence type="predicted"/>
<feature type="region of interest" description="Disordered" evidence="1">
    <location>
        <begin position="236"/>
        <end position="287"/>
    </location>
</feature>
<feature type="compositionally biased region" description="Polar residues" evidence="1">
    <location>
        <begin position="238"/>
        <end position="271"/>
    </location>
</feature>
<name>A0A2X0NZP9_9BASI</name>
<feature type="signal peptide" evidence="2">
    <location>
        <begin position="1"/>
        <end position="24"/>
    </location>
</feature>
<feature type="chain" id="PRO_5016095299" evidence="2">
    <location>
        <begin position="25"/>
        <end position="305"/>
    </location>
</feature>
<keyword evidence="2" id="KW-0732">Signal</keyword>
<evidence type="ECO:0000313" key="3">
    <source>
        <dbReference type="EMBL" id="SGY24114.1"/>
    </source>
</evidence>
<dbReference type="PANTHER" id="PTHR34862">
    <property type="entry name" value="SPARK DOMAIN-CONTAINING PROTEIN"/>
    <property type="match status" value="1"/>
</dbReference>
<protein>
    <submittedName>
        <fullName evidence="3">BQ5605_C019g09012 protein</fullName>
    </submittedName>
</protein>
<dbReference type="Proteomes" id="UP000249464">
    <property type="component" value="Unassembled WGS sequence"/>
</dbReference>
<gene>
    <name evidence="3" type="primary">BQ5605_C019g09012</name>
    <name evidence="3" type="ORF">BQ5605_C019G09012</name>
</gene>
<evidence type="ECO:0000256" key="2">
    <source>
        <dbReference type="SAM" id="SignalP"/>
    </source>
</evidence>
<dbReference type="PANTHER" id="PTHR34862:SF1">
    <property type="entry name" value="SPARK DOMAIN-CONTAINING PROTEIN"/>
    <property type="match status" value="1"/>
</dbReference>